<evidence type="ECO:0000313" key="3">
    <source>
        <dbReference type="EMBL" id="QNE19298.1"/>
    </source>
</evidence>
<organism evidence="3 4">
    <name type="scientific">Kribbella qitaiheensis</name>
    <dbReference type="NCBI Taxonomy" id="1544730"/>
    <lineage>
        <taxon>Bacteria</taxon>
        <taxon>Bacillati</taxon>
        <taxon>Actinomycetota</taxon>
        <taxon>Actinomycetes</taxon>
        <taxon>Propionibacteriales</taxon>
        <taxon>Kribbellaceae</taxon>
        <taxon>Kribbella</taxon>
    </lineage>
</organism>
<gene>
    <name evidence="3" type="ORF">F1D05_16970</name>
</gene>
<dbReference type="PANTHER" id="PTHR35176:SF2">
    <property type="entry name" value="F420H(2)-DEPENDENT REDUCTASE RV1155"/>
    <property type="match status" value="1"/>
</dbReference>
<evidence type="ECO:0000313" key="4">
    <source>
        <dbReference type="Proteomes" id="UP000515563"/>
    </source>
</evidence>
<dbReference type="EMBL" id="CP043661">
    <property type="protein sequence ID" value="QNE19298.1"/>
    <property type="molecule type" value="Genomic_DNA"/>
</dbReference>
<dbReference type="GO" id="GO:0016627">
    <property type="term" value="F:oxidoreductase activity, acting on the CH-CH group of donors"/>
    <property type="evidence" value="ECO:0007669"/>
    <property type="project" value="TreeGrafter"/>
</dbReference>
<dbReference type="RefSeq" id="WP_185448575.1">
    <property type="nucleotide sequence ID" value="NZ_CP043661.1"/>
</dbReference>
<dbReference type="Proteomes" id="UP000515563">
    <property type="component" value="Chromosome"/>
</dbReference>
<dbReference type="SUPFAM" id="SSF50475">
    <property type="entry name" value="FMN-binding split barrel"/>
    <property type="match status" value="1"/>
</dbReference>
<dbReference type="KEGG" id="kqi:F1D05_16970"/>
<evidence type="ECO:0000259" key="2">
    <source>
        <dbReference type="Pfam" id="PF01243"/>
    </source>
</evidence>
<dbReference type="AlphaFoldDB" id="A0A7G6WZ83"/>
<reference evidence="4" key="1">
    <citation type="submission" date="2019-09" db="EMBL/GenBank/DDBJ databases">
        <title>Antimicrobial potential of Antarctic Bacteria.</title>
        <authorList>
            <person name="Benaud N."/>
            <person name="Edwards R.J."/>
            <person name="Ferrari B.C."/>
        </authorList>
    </citation>
    <scope>NUCLEOTIDE SEQUENCE [LARGE SCALE GENOMIC DNA]</scope>
    <source>
        <strain evidence="4">SPB151</strain>
    </source>
</reference>
<accession>A0A7G6WZ83</accession>
<keyword evidence="1" id="KW-0560">Oxidoreductase</keyword>
<name>A0A7G6WZ83_9ACTN</name>
<dbReference type="InterPro" id="IPR019967">
    <property type="entry name" value="F420-dep_enz_PPOX_Rv0121"/>
</dbReference>
<reference evidence="3 4" key="2">
    <citation type="journal article" date="2020" name="Microbiol. Resour. Announc.">
        <title>Antarctic desert soil bacteria exhibit high novel natural product potential, evaluated through long-read genome sequencing and comparative genomics.</title>
        <authorList>
            <person name="Benaud N."/>
            <person name="Edwards R.J."/>
            <person name="Amos T.G."/>
            <person name="D'Agostino P.M."/>
            <person name="Gutierrez-Chavez C."/>
            <person name="Montgomery K."/>
            <person name="Nicetic I."/>
            <person name="Ferrari B.C."/>
        </authorList>
    </citation>
    <scope>NUCLEOTIDE SEQUENCE [LARGE SCALE GENOMIC DNA]</scope>
    <source>
        <strain evidence="3 4">SPB151</strain>
    </source>
</reference>
<dbReference type="InterPro" id="IPR011576">
    <property type="entry name" value="Pyridox_Oxase_N"/>
</dbReference>
<dbReference type="GO" id="GO:0070967">
    <property type="term" value="F:coenzyme F420 binding"/>
    <property type="evidence" value="ECO:0007669"/>
    <property type="project" value="TreeGrafter"/>
</dbReference>
<dbReference type="InterPro" id="IPR052019">
    <property type="entry name" value="F420H2_bilvrd_red/Heme_oxyg"/>
</dbReference>
<dbReference type="NCBIfam" id="TIGR03668">
    <property type="entry name" value="Rv0121_F420"/>
    <property type="match status" value="1"/>
</dbReference>
<sequence length="133" mass="14676">MILGPEACREHLVAADRAFLATTGEDLHPHIVPITFVLTGDQLVFAVDQKPKTTRSLRRLANLGWNPQAAVLCDRYDADWTQLWWVRADGHATVSSDGPLTALAAKYPQYAVTPPAGPFVTITIDNWTGWSYS</sequence>
<protein>
    <submittedName>
        <fullName evidence="3">TIGR03668 family PPOX class F420-dependent oxidoreductase</fullName>
    </submittedName>
</protein>
<dbReference type="InterPro" id="IPR012349">
    <property type="entry name" value="Split_barrel_FMN-bd"/>
</dbReference>
<dbReference type="Gene3D" id="2.30.110.10">
    <property type="entry name" value="Electron Transport, Fmn-binding Protein, Chain A"/>
    <property type="match status" value="1"/>
</dbReference>
<proteinExistence type="predicted"/>
<evidence type="ECO:0000256" key="1">
    <source>
        <dbReference type="ARBA" id="ARBA00023002"/>
    </source>
</evidence>
<dbReference type="GO" id="GO:0005829">
    <property type="term" value="C:cytosol"/>
    <property type="evidence" value="ECO:0007669"/>
    <property type="project" value="TreeGrafter"/>
</dbReference>
<dbReference type="Pfam" id="PF01243">
    <property type="entry name" value="PNPOx_N"/>
    <property type="match status" value="1"/>
</dbReference>
<dbReference type="PANTHER" id="PTHR35176">
    <property type="entry name" value="HEME OXYGENASE HI_0854-RELATED"/>
    <property type="match status" value="1"/>
</dbReference>
<feature type="domain" description="Pyridoxamine 5'-phosphate oxidase N-terminal" evidence="2">
    <location>
        <begin position="6"/>
        <end position="127"/>
    </location>
</feature>
<keyword evidence="4" id="KW-1185">Reference proteome</keyword>